<organism evidence="1 2">
    <name type="scientific">Rhodobacter ferrooxidans</name>
    <dbReference type="NCBI Taxonomy" id="371731"/>
    <lineage>
        <taxon>Bacteria</taxon>
        <taxon>Pseudomonadati</taxon>
        <taxon>Pseudomonadota</taxon>
        <taxon>Alphaproteobacteria</taxon>
        <taxon>Rhodobacterales</taxon>
        <taxon>Rhodobacter group</taxon>
        <taxon>Rhodobacter</taxon>
    </lineage>
</organism>
<dbReference type="EMBL" id="ACYY01000022">
    <property type="protein sequence ID" value="EEW24282.1"/>
    <property type="molecule type" value="Genomic_DNA"/>
</dbReference>
<evidence type="ECO:0000313" key="2">
    <source>
        <dbReference type="Proteomes" id="UP000010121"/>
    </source>
</evidence>
<dbReference type="Proteomes" id="UP000010121">
    <property type="component" value="Unassembled WGS sequence"/>
</dbReference>
<proteinExistence type="predicted"/>
<sequence>MREPDQVFFPADLPGVTCYTRAQQCYRNGHYSARATREVFWN</sequence>
<keyword evidence="2" id="KW-1185">Reference proteome</keyword>
<accession>C8S420</accession>
<dbReference type="AlphaFoldDB" id="C8S420"/>
<evidence type="ECO:0000313" key="1">
    <source>
        <dbReference type="EMBL" id="EEW24282.1"/>
    </source>
</evidence>
<gene>
    <name evidence="1" type="ORF">Rsw2DRAFT_2798</name>
</gene>
<dbReference type="STRING" id="371731.Rsw2DRAFT_2798"/>
<protein>
    <submittedName>
        <fullName evidence="1">Uncharacterized protein</fullName>
    </submittedName>
</protein>
<dbReference type="RefSeq" id="WP_008032025.1">
    <property type="nucleotide sequence ID" value="NZ_ACYY01000022.1"/>
</dbReference>
<comment type="caution">
    <text evidence="1">The sequence shown here is derived from an EMBL/GenBank/DDBJ whole genome shotgun (WGS) entry which is preliminary data.</text>
</comment>
<name>C8S420_9RHOB</name>
<reference evidence="1 2" key="1">
    <citation type="submission" date="2009-08" db="EMBL/GenBank/DDBJ databases">
        <title>The draft genome of Rhodobacter sp. SW2.</title>
        <authorList>
            <consortium name="US DOE Joint Genome Institute (JGI-PGF)"/>
            <person name="Lucas S."/>
            <person name="Copeland A."/>
            <person name="Lapidus A."/>
            <person name="Glavina del Rio T."/>
            <person name="Tice H."/>
            <person name="Bruce D."/>
            <person name="Goodwin L."/>
            <person name="Pitluck S."/>
            <person name="Larimer F."/>
            <person name="Land M.L."/>
            <person name="Hauser L."/>
            <person name="Emerson D."/>
        </authorList>
    </citation>
    <scope>NUCLEOTIDE SEQUENCE [LARGE SCALE GENOMIC DNA]</scope>
    <source>
        <strain evidence="1 2">SW2</strain>
    </source>
</reference>